<evidence type="ECO:0000259" key="3">
    <source>
        <dbReference type="Pfam" id="PF00582"/>
    </source>
</evidence>
<dbReference type="KEGG" id="nah:F5544_27530"/>
<dbReference type="SUPFAM" id="SSF52402">
    <property type="entry name" value="Adenine nucleotide alpha hydrolases-like"/>
    <property type="match status" value="2"/>
</dbReference>
<proteinExistence type="inferred from homology"/>
<evidence type="ECO:0000313" key="5">
    <source>
        <dbReference type="Proteomes" id="UP000503540"/>
    </source>
</evidence>
<dbReference type="Proteomes" id="UP000503540">
    <property type="component" value="Chromosome"/>
</dbReference>
<evidence type="ECO:0000256" key="2">
    <source>
        <dbReference type="SAM" id="MobiDB-lite"/>
    </source>
</evidence>
<gene>
    <name evidence="4" type="ORF">F5544_27530</name>
</gene>
<dbReference type="InterPro" id="IPR006016">
    <property type="entry name" value="UspA"/>
</dbReference>
<dbReference type="InterPro" id="IPR006015">
    <property type="entry name" value="Universal_stress_UspA"/>
</dbReference>
<dbReference type="PANTHER" id="PTHR46268:SF6">
    <property type="entry name" value="UNIVERSAL STRESS PROTEIN UP12"/>
    <property type="match status" value="1"/>
</dbReference>
<dbReference type="InterPro" id="IPR014729">
    <property type="entry name" value="Rossmann-like_a/b/a_fold"/>
</dbReference>
<feature type="region of interest" description="Disordered" evidence="2">
    <location>
        <begin position="222"/>
        <end position="271"/>
    </location>
</feature>
<protein>
    <submittedName>
        <fullName evidence="4">Universal stress protein</fullName>
    </submittedName>
</protein>
<keyword evidence="5" id="KW-1185">Reference proteome</keyword>
<dbReference type="EMBL" id="CP046172">
    <property type="protein sequence ID" value="QIS13359.1"/>
    <property type="molecule type" value="Genomic_DNA"/>
</dbReference>
<name>A0A6G9YJC7_9NOCA</name>
<feature type="domain" description="UspA" evidence="3">
    <location>
        <begin position="9"/>
        <end position="145"/>
    </location>
</feature>
<organism evidence="4 5">
    <name type="scientific">Nocardia arthritidis</name>
    <dbReference type="NCBI Taxonomy" id="228602"/>
    <lineage>
        <taxon>Bacteria</taxon>
        <taxon>Bacillati</taxon>
        <taxon>Actinomycetota</taxon>
        <taxon>Actinomycetes</taxon>
        <taxon>Mycobacteriales</taxon>
        <taxon>Nocardiaceae</taxon>
        <taxon>Nocardia</taxon>
    </lineage>
</organism>
<accession>A0A6G9YJC7</accession>
<reference evidence="4 5" key="1">
    <citation type="journal article" date="2019" name="ACS Chem. Biol.">
        <title>Identification and Mobilization of a Cryptic Antibiotic Biosynthesis Gene Locus from a Human-Pathogenic Nocardia Isolate.</title>
        <authorList>
            <person name="Herisse M."/>
            <person name="Ishida K."/>
            <person name="Porter J.L."/>
            <person name="Howden B."/>
            <person name="Hertweck C."/>
            <person name="Stinear T.P."/>
            <person name="Pidot S.J."/>
        </authorList>
    </citation>
    <scope>NUCLEOTIDE SEQUENCE [LARGE SCALE GENOMIC DNA]</scope>
    <source>
        <strain evidence="4 5">AUSMDU00012717</strain>
    </source>
</reference>
<comment type="similarity">
    <text evidence="1">Belongs to the universal stress protein A family.</text>
</comment>
<dbReference type="AlphaFoldDB" id="A0A6G9YJC7"/>
<evidence type="ECO:0000256" key="1">
    <source>
        <dbReference type="ARBA" id="ARBA00008791"/>
    </source>
</evidence>
<dbReference type="Pfam" id="PF00582">
    <property type="entry name" value="Usp"/>
    <property type="match status" value="2"/>
</dbReference>
<dbReference type="PRINTS" id="PR01438">
    <property type="entry name" value="UNVRSLSTRESS"/>
</dbReference>
<evidence type="ECO:0000313" key="4">
    <source>
        <dbReference type="EMBL" id="QIS13359.1"/>
    </source>
</evidence>
<dbReference type="Gene3D" id="3.40.50.620">
    <property type="entry name" value="HUPs"/>
    <property type="match status" value="2"/>
</dbReference>
<feature type="domain" description="UspA" evidence="3">
    <location>
        <begin position="157"/>
        <end position="227"/>
    </location>
</feature>
<dbReference type="PANTHER" id="PTHR46268">
    <property type="entry name" value="STRESS RESPONSE PROTEIN NHAX"/>
    <property type="match status" value="1"/>
</dbReference>
<sequence length="271" mass="28630">MTTLANQQSIVVGIDGSTTALAAARWAGVLAARQRVPLVVLGVVPLVDYRIAASAWAELDILPSLRAAAERNVAAAAAAVRQDQPELEIRPLVVDGDAAHALVQASAAARLLVVAATPGNRLTTLLLGSTALRVANKATCPVAVWRGDIEHPLPDRRPVLVGVDGSPDGEDALAHTFETASLLGVDIVALHAWEDPDLLRWTVLPESWPDLATQEQELLAERLAGWQPRPQSGRGPARRVDQPEPAAPRPVPGHRLQAAGVNPERIAAQGK</sequence>